<dbReference type="EMBL" id="RCHT01000005">
    <property type="protein sequence ID" value="RLL12764.1"/>
    <property type="molecule type" value="Genomic_DNA"/>
</dbReference>
<organism evidence="1 2">
    <name type="scientific">Anaerotruncus massiliensis</name>
    <name type="common">ex Liu et al. 2021</name>
    <dbReference type="NCBI Taxonomy" id="2321404"/>
    <lineage>
        <taxon>Bacteria</taxon>
        <taxon>Bacillati</taxon>
        <taxon>Bacillota</taxon>
        <taxon>Clostridia</taxon>
        <taxon>Eubacteriales</taxon>
        <taxon>Oscillospiraceae</taxon>
        <taxon>Anaerotruncus</taxon>
    </lineage>
</organism>
<evidence type="ECO:0000313" key="1">
    <source>
        <dbReference type="EMBL" id="RLL12764.1"/>
    </source>
</evidence>
<accession>A0A498CZZ7</accession>
<comment type="caution">
    <text evidence="1">The sequence shown here is derived from an EMBL/GenBank/DDBJ whole genome shotgun (WGS) entry which is preliminary data.</text>
</comment>
<dbReference type="Proteomes" id="UP000276301">
    <property type="component" value="Unassembled WGS sequence"/>
</dbReference>
<evidence type="ECO:0008006" key="3">
    <source>
        <dbReference type="Google" id="ProtNLM"/>
    </source>
</evidence>
<dbReference type="Gene3D" id="3.20.20.80">
    <property type="entry name" value="Glycosidases"/>
    <property type="match status" value="1"/>
</dbReference>
<keyword evidence="2" id="KW-1185">Reference proteome</keyword>
<protein>
    <recommendedName>
        <fullName evidence="3">DUF4015 domain-containing protein</fullName>
    </recommendedName>
</protein>
<evidence type="ECO:0000313" key="2">
    <source>
        <dbReference type="Proteomes" id="UP000276301"/>
    </source>
</evidence>
<sequence>MKKYVQLYLGGPGGRAVSEEAMRAALAPMERAESFAGVIAGWTVRPEPYRWLRRFTRERGLKLYLWLPVLSEFGELRPFRGVEGFGGKPLGGARFDGDETFDFCCPTRRDTGRFLLEIYEERFAWAEFDGVFLDRIRFPAPSAGPQALFSCLCPACREAYGAAGLTKEMLRACRDRLRAEEKPLGIESRREGRYRFADPAFASYLDCRAGLVTALAGRLADWFHERGLAVGLDLFSPLLAPFVGQDYGALSKKADFVKPMLYRYTDTPAGIFYELRGIARAFAPAGREEAYFRALCEAAGARPEEGGGACFSAELAAARALCACEVLAGMELHTVPGRPPVTAGQVGDSVGRAARGGAAGAVASWNLLAAPEETVRAFAEMPKEK</sequence>
<name>A0A498CZZ7_9FIRM</name>
<gene>
    <name evidence="1" type="ORF">D4A47_04970</name>
</gene>
<reference evidence="1 2" key="1">
    <citation type="submission" date="2018-10" db="EMBL/GenBank/DDBJ databases">
        <title>Anaerotruncus faecis sp. nov., isolated from human feces.</title>
        <authorList>
            <person name="Wang Y.-J."/>
        </authorList>
    </citation>
    <scope>NUCLEOTIDE SEQUENCE [LARGE SCALE GENOMIC DNA]</scope>
    <source>
        <strain evidence="1 2">22A2-44</strain>
    </source>
</reference>
<proteinExistence type="predicted"/>
<dbReference type="RefSeq" id="WP_121586414.1">
    <property type="nucleotide sequence ID" value="NZ_RCHT01000005.1"/>
</dbReference>
<dbReference type="AlphaFoldDB" id="A0A498CZZ7"/>